<dbReference type="Proteomes" id="UP001164726">
    <property type="component" value="Chromosome"/>
</dbReference>
<dbReference type="KEGG" id="fhl:OE105_04525"/>
<evidence type="ECO:0000256" key="5">
    <source>
        <dbReference type="SAM" id="Phobius"/>
    </source>
</evidence>
<evidence type="ECO:0000313" key="7">
    <source>
        <dbReference type="Proteomes" id="UP001164726"/>
    </source>
</evidence>
<dbReference type="InterPro" id="IPR002657">
    <property type="entry name" value="BilAc:Na_symport/Acr3"/>
</dbReference>
<feature type="transmembrane region" description="Helical" evidence="5">
    <location>
        <begin position="36"/>
        <end position="54"/>
    </location>
</feature>
<feature type="transmembrane region" description="Helical" evidence="5">
    <location>
        <begin position="257"/>
        <end position="279"/>
    </location>
</feature>
<keyword evidence="3 5" id="KW-1133">Transmembrane helix</keyword>
<dbReference type="GO" id="GO:0016020">
    <property type="term" value="C:membrane"/>
    <property type="evidence" value="ECO:0007669"/>
    <property type="project" value="UniProtKB-SubCell"/>
</dbReference>
<feature type="transmembrane region" description="Helical" evidence="5">
    <location>
        <begin position="201"/>
        <end position="219"/>
    </location>
</feature>
<dbReference type="PANTHER" id="PTHR10361:SF28">
    <property type="entry name" value="P3 PROTEIN-RELATED"/>
    <property type="match status" value="1"/>
</dbReference>
<keyword evidence="2 5" id="KW-0812">Transmembrane</keyword>
<dbReference type="Pfam" id="PF01758">
    <property type="entry name" value="SBF"/>
    <property type="match status" value="1"/>
</dbReference>
<dbReference type="InterPro" id="IPR004710">
    <property type="entry name" value="Bilac:Na_transpt"/>
</dbReference>
<evidence type="ECO:0000256" key="4">
    <source>
        <dbReference type="ARBA" id="ARBA00023136"/>
    </source>
</evidence>
<dbReference type="AlphaFoldDB" id="A0A9E8M195"/>
<feature type="transmembrane region" description="Helical" evidence="5">
    <location>
        <begin position="158"/>
        <end position="180"/>
    </location>
</feature>
<feature type="transmembrane region" description="Helical" evidence="5">
    <location>
        <begin position="225"/>
        <end position="245"/>
    </location>
</feature>
<organism evidence="6 7">
    <name type="scientific">Fervidibacillus halotolerans</name>
    <dbReference type="NCBI Taxonomy" id="2980027"/>
    <lineage>
        <taxon>Bacteria</taxon>
        <taxon>Bacillati</taxon>
        <taxon>Bacillota</taxon>
        <taxon>Bacilli</taxon>
        <taxon>Bacillales</taxon>
        <taxon>Bacillaceae</taxon>
        <taxon>Fervidibacillus</taxon>
    </lineage>
</organism>
<gene>
    <name evidence="6" type="ORF">OE105_04525</name>
</gene>
<dbReference type="InterPro" id="IPR038770">
    <property type="entry name" value="Na+/solute_symporter_sf"/>
</dbReference>
<evidence type="ECO:0000313" key="6">
    <source>
        <dbReference type="EMBL" id="WAA13384.1"/>
    </source>
</evidence>
<dbReference type="PANTHER" id="PTHR10361">
    <property type="entry name" value="SODIUM-BILE ACID COTRANSPORTER"/>
    <property type="match status" value="1"/>
</dbReference>
<evidence type="ECO:0000256" key="1">
    <source>
        <dbReference type="ARBA" id="ARBA00004141"/>
    </source>
</evidence>
<keyword evidence="4 5" id="KW-0472">Membrane</keyword>
<feature type="transmembrane region" description="Helical" evidence="5">
    <location>
        <begin position="125"/>
        <end position="146"/>
    </location>
</feature>
<reference evidence="6" key="1">
    <citation type="submission" date="2022-09" db="EMBL/GenBank/DDBJ databases">
        <title>Complete Genomes of Fervidibacillus albus and Fervidibacillus halotolerans isolated from tidal flat sediments.</title>
        <authorList>
            <person name="Kwon K.K."/>
            <person name="Yang S.-H."/>
            <person name="Park M.J."/>
            <person name="Oh H.-M."/>
        </authorList>
    </citation>
    <scope>NUCLEOTIDE SEQUENCE</scope>
    <source>
        <strain evidence="6">MEBiC13594</strain>
    </source>
</reference>
<dbReference type="RefSeq" id="WP_275421548.1">
    <property type="nucleotide sequence ID" value="NZ_CP106877.1"/>
</dbReference>
<dbReference type="Gene3D" id="1.20.1530.20">
    <property type="match status" value="1"/>
</dbReference>
<comment type="subcellular location">
    <subcellularLocation>
        <location evidence="1">Membrane</location>
        <topology evidence="1">Multi-pass membrane protein</topology>
    </subcellularLocation>
</comment>
<proteinExistence type="predicted"/>
<feature type="transmembrane region" description="Helical" evidence="5">
    <location>
        <begin position="98"/>
        <end position="118"/>
    </location>
</feature>
<evidence type="ECO:0000256" key="2">
    <source>
        <dbReference type="ARBA" id="ARBA00022692"/>
    </source>
</evidence>
<name>A0A9E8M195_9BACI</name>
<evidence type="ECO:0000256" key="3">
    <source>
        <dbReference type="ARBA" id="ARBA00022989"/>
    </source>
</evidence>
<feature type="transmembrane region" description="Helical" evidence="5">
    <location>
        <begin position="12"/>
        <end position="30"/>
    </location>
</feature>
<sequence length="322" mass="35987">MLQNLNRNFERSIPFIAPFSVILGIFLTSYVKDFTYLIPCLFAFMTFEGSLSLNFRDLKEAVRQPLPVFIILSFLHIIMPMLTWGIAQLTFPEDSETMTGLILSMVIPTGITSFIWVSMKKGNQALTLSVIIIDALLAPFLVPLSLSILVGQDVALDLWQMMSSLLFMIVFPSIIALLFNEFTKGNSGKVWKPRLSPISKLFLCGVMLLNGAEVAPFFQTFNWELVYIMIVVIFVTFIGYFLSFIIGKVLQFPKRSLVSLTFGGGMRNVSAGAVIAITFFPSPVVLPIVVSMLFQQMIASIFAMILDSVNEKESINNEELIA</sequence>
<feature type="transmembrane region" description="Helical" evidence="5">
    <location>
        <begin position="66"/>
        <end position="86"/>
    </location>
</feature>
<accession>A0A9E8M195</accession>
<dbReference type="EMBL" id="CP106877">
    <property type="protein sequence ID" value="WAA13384.1"/>
    <property type="molecule type" value="Genomic_DNA"/>
</dbReference>
<keyword evidence="7" id="KW-1185">Reference proteome</keyword>
<protein>
    <submittedName>
        <fullName evidence="6">Bile acid:sodium symporter family protein</fullName>
    </submittedName>
</protein>